<organism evidence="2 3">
    <name type="scientific">Hymenobacter rigui</name>
    <dbReference type="NCBI Taxonomy" id="334424"/>
    <lineage>
        <taxon>Bacteria</taxon>
        <taxon>Pseudomonadati</taxon>
        <taxon>Bacteroidota</taxon>
        <taxon>Cytophagia</taxon>
        <taxon>Cytophagales</taxon>
        <taxon>Hymenobacteraceae</taxon>
        <taxon>Hymenobacter</taxon>
    </lineage>
</organism>
<proteinExistence type="predicted"/>
<keyword evidence="1" id="KW-0732">Signal</keyword>
<name>A0A428KFT0_9BACT</name>
<keyword evidence="3" id="KW-1185">Reference proteome</keyword>
<accession>A0A428KFT0</accession>
<protein>
    <submittedName>
        <fullName evidence="2">Uncharacterized protein</fullName>
    </submittedName>
</protein>
<dbReference type="EMBL" id="RWIT01000015">
    <property type="protein sequence ID" value="RSK45165.1"/>
    <property type="molecule type" value="Genomic_DNA"/>
</dbReference>
<evidence type="ECO:0000313" key="3">
    <source>
        <dbReference type="Proteomes" id="UP000273500"/>
    </source>
</evidence>
<feature type="chain" id="PRO_5019115009" evidence="1">
    <location>
        <begin position="24"/>
        <end position="98"/>
    </location>
</feature>
<evidence type="ECO:0000313" key="2">
    <source>
        <dbReference type="EMBL" id="RSK45165.1"/>
    </source>
</evidence>
<gene>
    <name evidence="2" type="ORF">EI291_18820</name>
</gene>
<dbReference type="RefSeq" id="WP_125423715.1">
    <property type="nucleotide sequence ID" value="NZ_RWIT01000015.1"/>
</dbReference>
<comment type="caution">
    <text evidence="2">The sequence shown here is derived from an EMBL/GenBank/DDBJ whole genome shotgun (WGS) entry which is preliminary data.</text>
</comment>
<reference evidence="2 3" key="1">
    <citation type="submission" date="2018-12" db="EMBL/GenBank/DDBJ databases">
        <authorList>
            <person name="Feng G."/>
            <person name="Zhu H."/>
        </authorList>
    </citation>
    <scope>NUCLEOTIDE SEQUENCE [LARGE SCALE GENOMIC DNA]</scope>
    <source>
        <strain evidence="2 3">KCTC 12533</strain>
    </source>
</reference>
<dbReference type="Proteomes" id="UP000273500">
    <property type="component" value="Unassembled WGS sequence"/>
</dbReference>
<dbReference type="AlphaFoldDB" id="A0A428KFT0"/>
<evidence type="ECO:0000256" key="1">
    <source>
        <dbReference type="SAM" id="SignalP"/>
    </source>
</evidence>
<sequence>MKKLFFSVLAALLLLGTTTHLHAADATGRTEQAASNADYHRGVIYGGYVRAAAVTNDDLIGPYETAQAERTAAAQAGDWNAFDYWSGYIDGLGPVLIP</sequence>
<feature type="signal peptide" evidence="1">
    <location>
        <begin position="1"/>
        <end position="23"/>
    </location>
</feature>